<feature type="region of interest" description="Disordered" evidence="1">
    <location>
        <begin position="15"/>
        <end position="45"/>
    </location>
</feature>
<name>A0A1Y0B246_9LAMI</name>
<reference evidence="2" key="1">
    <citation type="submission" date="2017-03" db="EMBL/GenBank/DDBJ databases">
        <title>The mitochondrial genome of the carnivorous plant Utricularia reniformis (Lentibulariaceae): structure, comparative analysis and evolutionary landmarks.</title>
        <authorList>
            <person name="Silva S.R."/>
            <person name="Alvarenga D.O."/>
            <person name="Michael T.P."/>
            <person name="Miranda V.F.O."/>
            <person name="Varani A.M."/>
        </authorList>
    </citation>
    <scope>NUCLEOTIDE SEQUENCE</scope>
</reference>
<sequence length="94" mass="11030">MLYRTLLDQKPSRCWTRSVEGKGDREQPVKNKAKDQAESSSLTRLQRKLQHREMGRILPWLSEGKKSNSHQIWILLSVNRTGILGKPNRQHRLQ</sequence>
<keyword evidence="2" id="KW-0496">Mitochondrion</keyword>
<gene>
    <name evidence="2" type="ORF">AEK19_MT1311</name>
</gene>
<organism evidence="2">
    <name type="scientific">Utricularia reniformis</name>
    <dbReference type="NCBI Taxonomy" id="192314"/>
    <lineage>
        <taxon>Eukaryota</taxon>
        <taxon>Viridiplantae</taxon>
        <taxon>Streptophyta</taxon>
        <taxon>Embryophyta</taxon>
        <taxon>Tracheophyta</taxon>
        <taxon>Spermatophyta</taxon>
        <taxon>Magnoliopsida</taxon>
        <taxon>eudicotyledons</taxon>
        <taxon>Gunneridae</taxon>
        <taxon>Pentapetalae</taxon>
        <taxon>asterids</taxon>
        <taxon>lamiids</taxon>
        <taxon>Lamiales</taxon>
        <taxon>Lentibulariaceae</taxon>
        <taxon>Utricularia</taxon>
    </lineage>
</organism>
<dbReference type="AlphaFoldDB" id="A0A1Y0B246"/>
<evidence type="ECO:0000313" key="2">
    <source>
        <dbReference type="EMBL" id="ART31512.1"/>
    </source>
</evidence>
<evidence type="ECO:0000256" key="1">
    <source>
        <dbReference type="SAM" id="MobiDB-lite"/>
    </source>
</evidence>
<proteinExistence type="predicted"/>
<protein>
    <submittedName>
        <fullName evidence="2">Uncharacterized protein</fullName>
    </submittedName>
</protein>
<feature type="compositionally biased region" description="Basic and acidic residues" evidence="1">
    <location>
        <begin position="19"/>
        <end position="37"/>
    </location>
</feature>
<accession>A0A1Y0B246</accession>
<dbReference type="EMBL" id="KY774314">
    <property type="protein sequence ID" value="ART31512.1"/>
    <property type="molecule type" value="Genomic_DNA"/>
</dbReference>
<geneLocation type="mitochondrion" evidence="2"/>